<gene>
    <name evidence="1" type="ORF">J421_4333</name>
</gene>
<dbReference type="Pfam" id="PF09969">
    <property type="entry name" value="DUF2203"/>
    <property type="match status" value="1"/>
</dbReference>
<dbReference type="HOGENOM" id="CLU_137908_1_0_0"/>
<dbReference type="EMBL" id="CP007128">
    <property type="protein sequence ID" value="AHG91870.1"/>
    <property type="molecule type" value="Genomic_DNA"/>
</dbReference>
<keyword evidence="2" id="KW-1185">Reference proteome</keyword>
<dbReference type="AlphaFoldDB" id="W0RNG6"/>
<proteinExistence type="predicted"/>
<name>W0RNG6_9BACT</name>
<dbReference type="RefSeq" id="WP_025413303.1">
    <property type="nucleotide sequence ID" value="NZ_CP007128.1"/>
</dbReference>
<dbReference type="InterPro" id="IPR018699">
    <property type="entry name" value="DUF2203"/>
</dbReference>
<protein>
    <recommendedName>
        <fullName evidence="3">DUF2203 domain-containing protein</fullName>
    </recommendedName>
</protein>
<dbReference type="OrthoDB" id="9802910at2"/>
<evidence type="ECO:0000313" key="2">
    <source>
        <dbReference type="Proteomes" id="UP000019151"/>
    </source>
</evidence>
<organism evidence="1 2">
    <name type="scientific">Gemmatirosa kalamazoonensis</name>
    <dbReference type="NCBI Taxonomy" id="861299"/>
    <lineage>
        <taxon>Bacteria</taxon>
        <taxon>Pseudomonadati</taxon>
        <taxon>Gemmatimonadota</taxon>
        <taxon>Gemmatimonadia</taxon>
        <taxon>Gemmatimonadales</taxon>
        <taxon>Gemmatimonadaceae</taxon>
        <taxon>Gemmatirosa</taxon>
    </lineage>
</organism>
<accession>W0RNG6</accession>
<dbReference type="Proteomes" id="UP000019151">
    <property type="component" value="Chromosome"/>
</dbReference>
<dbReference type="KEGG" id="gba:J421_4333"/>
<dbReference type="PIRSF" id="PIRSF016498">
    <property type="entry name" value="UCP016498"/>
    <property type="match status" value="1"/>
</dbReference>
<sequence>MTTTTHAPRDARPPITVEQANRMLPLVRRIVADLVADYRRWRDAVAAFEVHAASGRADPGDAAAARLQQTVQRLAADIQHYLGELAALGVECRGLDDGLVDFPGEVDGQRAYLCWKLGEPSVEWWHRPEAGFAGRQRLVPNDADAAGAAR</sequence>
<evidence type="ECO:0000313" key="1">
    <source>
        <dbReference type="EMBL" id="AHG91870.1"/>
    </source>
</evidence>
<dbReference type="eggNOG" id="COG4911">
    <property type="taxonomic scope" value="Bacteria"/>
</dbReference>
<evidence type="ECO:0008006" key="3">
    <source>
        <dbReference type="Google" id="ProtNLM"/>
    </source>
</evidence>
<dbReference type="STRING" id="861299.J421_4333"/>
<dbReference type="InParanoid" id="W0RNG6"/>
<reference evidence="1 2" key="1">
    <citation type="journal article" date="2014" name="Genome Announc.">
        <title>Genome Sequence and Methylome of Soil Bacterium Gemmatirosa kalamazoonensis KBS708T, a Member of the Rarely Cultivated Gemmatimonadetes Phylum.</title>
        <authorList>
            <person name="Debruyn J.M."/>
            <person name="Radosevich M."/>
            <person name="Wommack K.E."/>
            <person name="Polson S.W."/>
            <person name="Hauser L.J."/>
            <person name="Fawaz M.N."/>
            <person name="Korlach J."/>
            <person name="Tsai Y.C."/>
        </authorList>
    </citation>
    <scope>NUCLEOTIDE SEQUENCE [LARGE SCALE GENOMIC DNA]</scope>
    <source>
        <strain evidence="1 2">KBS708</strain>
    </source>
</reference>